<feature type="binding site" evidence="11">
    <location>
        <position position="17"/>
    </location>
    <ligand>
        <name>Mg(2+)</name>
        <dbReference type="ChEBI" id="CHEBI:18420"/>
    </ligand>
</feature>
<keyword evidence="7 11" id="KW-0418">Kinase</keyword>
<dbReference type="GO" id="GO:0008652">
    <property type="term" value="P:amino acid biosynthetic process"/>
    <property type="evidence" value="ECO:0007669"/>
    <property type="project" value="UniProtKB-KW"/>
</dbReference>
<protein>
    <recommendedName>
        <fullName evidence="3 11">Shikimate kinase</fullName>
        <shortName evidence="11">SK</shortName>
        <ecNumber evidence="3 11">2.7.1.71</ecNumber>
    </recommendedName>
</protein>
<evidence type="ECO:0000256" key="4">
    <source>
        <dbReference type="ARBA" id="ARBA00022605"/>
    </source>
</evidence>
<keyword evidence="11" id="KW-0479">Metal-binding</keyword>
<comment type="caution">
    <text evidence="12">The sequence shown here is derived from an EMBL/GenBank/DDBJ whole genome shotgun (WGS) entry which is preliminary data.</text>
</comment>
<feature type="binding site" evidence="11">
    <location>
        <position position="35"/>
    </location>
    <ligand>
        <name>substrate</name>
    </ligand>
</feature>
<comment type="caution">
    <text evidence="11">Lacks conserved residue(s) required for the propagation of feature annotation.</text>
</comment>
<dbReference type="PANTHER" id="PTHR21087:SF16">
    <property type="entry name" value="SHIKIMATE KINASE 1, CHLOROPLASTIC"/>
    <property type="match status" value="1"/>
</dbReference>
<name>A0A931FEI4_9ACTN</name>
<comment type="pathway">
    <text evidence="1 11">Metabolic intermediate biosynthesis; chorismate biosynthesis; chorismate from D-erythrose 4-phosphate and phosphoenolpyruvate: step 5/7.</text>
</comment>
<keyword evidence="6 11" id="KW-0547">Nucleotide-binding</keyword>
<dbReference type="SUPFAM" id="SSF52540">
    <property type="entry name" value="P-loop containing nucleoside triphosphate hydrolases"/>
    <property type="match status" value="1"/>
</dbReference>
<evidence type="ECO:0000256" key="7">
    <source>
        <dbReference type="ARBA" id="ARBA00022777"/>
    </source>
</evidence>
<evidence type="ECO:0000256" key="8">
    <source>
        <dbReference type="ARBA" id="ARBA00022840"/>
    </source>
</evidence>
<comment type="catalytic activity">
    <reaction evidence="10 11">
        <text>shikimate + ATP = 3-phosphoshikimate + ADP + H(+)</text>
        <dbReference type="Rhea" id="RHEA:13121"/>
        <dbReference type="ChEBI" id="CHEBI:15378"/>
        <dbReference type="ChEBI" id="CHEBI:30616"/>
        <dbReference type="ChEBI" id="CHEBI:36208"/>
        <dbReference type="ChEBI" id="CHEBI:145989"/>
        <dbReference type="ChEBI" id="CHEBI:456216"/>
        <dbReference type="EC" id="2.7.1.71"/>
    </reaction>
</comment>
<accession>A0A931FEI4</accession>
<keyword evidence="11" id="KW-0460">Magnesium</keyword>
<keyword evidence="4 11" id="KW-0028">Amino-acid biosynthesis</keyword>
<dbReference type="CDD" id="cd00464">
    <property type="entry name" value="SK"/>
    <property type="match status" value="1"/>
</dbReference>
<dbReference type="GO" id="GO:0005524">
    <property type="term" value="F:ATP binding"/>
    <property type="evidence" value="ECO:0007669"/>
    <property type="project" value="UniProtKB-UniRule"/>
</dbReference>
<comment type="subcellular location">
    <subcellularLocation>
        <location evidence="11">Cytoplasm</location>
    </subcellularLocation>
</comment>
<keyword evidence="13" id="KW-1185">Reference proteome</keyword>
<feature type="binding site" evidence="11">
    <location>
        <position position="136"/>
    </location>
    <ligand>
        <name>substrate</name>
    </ligand>
</feature>
<evidence type="ECO:0000313" key="12">
    <source>
        <dbReference type="EMBL" id="MBF9068676.1"/>
    </source>
</evidence>
<dbReference type="Pfam" id="PF01202">
    <property type="entry name" value="SKI"/>
    <property type="match status" value="1"/>
</dbReference>
<comment type="similarity">
    <text evidence="2 11">Belongs to the shikimate kinase family.</text>
</comment>
<dbReference type="Gene3D" id="3.40.50.300">
    <property type="entry name" value="P-loop containing nucleotide triphosphate hydrolases"/>
    <property type="match status" value="1"/>
</dbReference>
<dbReference type="GO" id="GO:0009423">
    <property type="term" value="P:chorismate biosynthetic process"/>
    <property type="evidence" value="ECO:0007669"/>
    <property type="project" value="UniProtKB-UniRule"/>
</dbReference>
<dbReference type="GO" id="GO:0009073">
    <property type="term" value="P:aromatic amino acid family biosynthetic process"/>
    <property type="evidence" value="ECO:0007669"/>
    <property type="project" value="UniProtKB-KW"/>
</dbReference>
<evidence type="ECO:0000256" key="6">
    <source>
        <dbReference type="ARBA" id="ARBA00022741"/>
    </source>
</evidence>
<evidence type="ECO:0000256" key="3">
    <source>
        <dbReference type="ARBA" id="ARBA00012154"/>
    </source>
</evidence>
<dbReference type="InterPro" id="IPR031322">
    <property type="entry name" value="Shikimate/glucono_kinase"/>
</dbReference>
<dbReference type="PANTHER" id="PTHR21087">
    <property type="entry name" value="SHIKIMATE KINASE"/>
    <property type="match status" value="1"/>
</dbReference>
<evidence type="ECO:0000256" key="1">
    <source>
        <dbReference type="ARBA" id="ARBA00004842"/>
    </source>
</evidence>
<feature type="binding site" evidence="11">
    <location>
        <begin position="13"/>
        <end position="18"/>
    </location>
    <ligand>
        <name>ATP</name>
        <dbReference type="ChEBI" id="CHEBI:30616"/>
    </ligand>
</feature>
<evidence type="ECO:0000256" key="10">
    <source>
        <dbReference type="ARBA" id="ARBA00048567"/>
    </source>
</evidence>
<dbReference type="GO" id="GO:0005829">
    <property type="term" value="C:cytosol"/>
    <property type="evidence" value="ECO:0007669"/>
    <property type="project" value="TreeGrafter"/>
</dbReference>
<dbReference type="GO" id="GO:0000287">
    <property type="term" value="F:magnesium ion binding"/>
    <property type="evidence" value="ECO:0007669"/>
    <property type="project" value="UniProtKB-UniRule"/>
</dbReference>
<feature type="binding site" evidence="11">
    <location>
        <position position="81"/>
    </location>
    <ligand>
        <name>substrate</name>
    </ligand>
</feature>
<dbReference type="AlphaFoldDB" id="A0A931FEI4"/>
<evidence type="ECO:0000256" key="5">
    <source>
        <dbReference type="ARBA" id="ARBA00022679"/>
    </source>
</evidence>
<dbReference type="InterPro" id="IPR000623">
    <property type="entry name" value="Shikimate_kinase/TSH1"/>
</dbReference>
<organism evidence="12 13">
    <name type="scientific">Streptacidiphilus fuscans</name>
    <dbReference type="NCBI Taxonomy" id="2789292"/>
    <lineage>
        <taxon>Bacteria</taxon>
        <taxon>Bacillati</taxon>
        <taxon>Actinomycetota</taxon>
        <taxon>Actinomycetes</taxon>
        <taxon>Kitasatosporales</taxon>
        <taxon>Streptomycetaceae</taxon>
        <taxon>Streptacidiphilus</taxon>
    </lineage>
</organism>
<dbReference type="PRINTS" id="PR01100">
    <property type="entry name" value="SHIKIMTKNASE"/>
</dbReference>
<dbReference type="RefSeq" id="WP_196193840.1">
    <property type="nucleotide sequence ID" value="NZ_JADPRT010000004.1"/>
</dbReference>
<comment type="subunit">
    <text evidence="11">Monomer.</text>
</comment>
<dbReference type="GO" id="GO:0004765">
    <property type="term" value="F:shikimate kinase activity"/>
    <property type="evidence" value="ECO:0007669"/>
    <property type="project" value="UniProtKB-UniRule"/>
</dbReference>
<comment type="function">
    <text evidence="11">Catalyzes the specific phosphorylation of the 3-hydroxyl group of shikimic acid using ATP as a cosubstrate.</text>
</comment>
<proteinExistence type="inferred from homology"/>
<comment type="cofactor">
    <cofactor evidence="11">
        <name>Mg(2+)</name>
        <dbReference type="ChEBI" id="CHEBI:18420"/>
    </cofactor>
    <text evidence="11">Binds 1 Mg(2+) ion per subunit.</text>
</comment>
<sequence length="191" mass="20206">MSQPVAILVGPPGAGKSSVGELLAARLGVGFRDTDADVVATAGRPIADIFVDEGEPRFRELEAEAVRTAVADHTGVLALGGGAVMRPETEELLHGLPVVFLDVALTDAVKRVGLDAPRPLLVGSPRARWRELMEQRRPVYTRVARVVVDTAGLTPDQVADAVVDALELKRAMSGELRSSEAEPKRSAEGQA</sequence>
<feature type="binding site" evidence="11">
    <location>
        <position position="118"/>
    </location>
    <ligand>
        <name>ATP</name>
        <dbReference type="ChEBI" id="CHEBI:30616"/>
    </ligand>
</feature>
<keyword evidence="11" id="KW-0963">Cytoplasm</keyword>
<dbReference type="InterPro" id="IPR027417">
    <property type="entry name" value="P-loop_NTPase"/>
</dbReference>
<dbReference type="PROSITE" id="PS01128">
    <property type="entry name" value="SHIKIMATE_KINASE"/>
    <property type="match status" value="1"/>
</dbReference>
<dbReference type="EMBL" id="JADPRT010000004">
    <property type="protein sequence ID" value="MBF9068676.1"/>
    <property type="molecule type" value="Genomic_DNA"/>
</dbReference>
<feature type="binding site" evidence="11">
    <location>
        <position position="59"/>
    </location>
    <ligand>
        <name>substrate</name>
    </ligand>
</feature>
<dbReference type="HAMAP" id="MF_00109">
    <property type="entry name" value="Shikimate_kinase"/>
    <property type="match status" value="1"/>
</dbReference>
<gene>
    <name evidence="11" type="primary">aroK</name>
    <name evidence="12" type="ORF">I2501_11650</name>
</gene>
<evidence type="ECO:0000256" key="2">
    <source>
        <dbReference type="ARBA" id="ARBA00006997"/>
    </source>
</evidence>
<evidence type="ECO:0000313" key="13">
    <source>
        <dbReference type="Proteomes" id="UP000657385"/>
    </source>
</evidence>
<keyword evidence="9 11" id="KW-0057">Aromatic amino acid biosynthesis</keyword>
<keyword evidence="8 11" id="KW-0067">ATP-binding</keyword>
<evidence type="ECO:0000256" key="9">
    <source>
        <dbReference type="ARBA" id="ARBA00023141"/>
    </source>
</evidence>
<dbReference type="EC" id="2.7.1.71" evidence="3 11"/>
<evidence type="ECO:0000256" key="11">
    <source>
        <dbReference type="HAMAP-Rule" id="MF_00109"/>
    </source>
</evidence>
<reference evidence="12" key="1">
    <citation type="submission" date="2020-11" db="EMBL/GenBank/DDBJ databases">
        <title>Isolation and identification of active actinomycetes.</title>
        <authorList>
            <person name="Yu B."/>
        </authorList>
    </citation>
    <scope>NUCLEOTIDE SEQUENCE</scope>
    <source>
        <strain evidence="12">NEAU-YB345</strain>
    </source>
</reference>
<keyword evidence="5 11" id="KW-0808">Transferase</keyword>
<dbReference type="Proteomes" id="UP000657385">
    <property type="component" value="Unassembled WGS sequence"/>
</dbReference>
<dbReference type="InterPro" id="IPR023000">
    <property type="entry name" value="Shikimate_kinase_CS"/>
</dbReference>